<dbReference type="EMBL" id="MTYJ01000024">
    <property type="protein sequence ID" value="OQV21333.1"/>
    <property type="molecule type" value="Genomic_DNA"/>
</dbReference>
<comment type="similarity">
    <text evidence="4 12">Belongs to the UPL family. K-HECT subfamily.</text>
</comment>
<dbReference type="SUPFAM" id="SSF48371">
    <property type="entry name" value="ARM repeat"/>
    <property type="match status" value="1"/>
</dbReference>
<feature type="domain" description="WWE" evidence="15">
    <location>
        <begin position="736"/>
        <end position="813"/>
    </location>
</feature>
<evidence type="ECO:0000256" key="9">
    <source>
        <dbReference type="ARBA" id="ARBA00023204"/>
    </source>
</evidence>
<dbReference type="UniPathway" id="UPA00143"/>
<dbReference type="CDD" id="cd00078">
    <property type="entry name" value="HECTc"/>
    <property type="match status" value="1"/>
</dbReference>
<keyword evidence="9" id="KW-0234">DNA repair</keyword>
<keyword evidence="6 12" id="KW-0808">Transferase</keyword>
<feature type="region of interest" description="Disordered" evidence="13">
    <location>
        <begin position="1"/>
        <end position="255"/>
    </location>
</feature>
<sequence>MSSTTHHHPAARVSGTAASITSDAGRRAEEDVSEDSGRRRSSRLAGKSQSVITPPSRLTLTIRKATTAPAVKAPPTAPAVKAPPAQRKQTKRLHKADTPQPAVTVDAPPAEVSSSSGIVVVPVSRRKRQPSLQAKPPAKRRVFAESEDSGDEVSAALDQLEGKTTVKRTRAQKKEETLVPKALKTKRMGAALQKAETDSSSSEEEDIDESKPTSSGKETRSKSVRAKVTEGASHLASAVGDTIAQRVRRDRRNVPALSKVTVAAAASTSSSAVSGKARAGTPAPVLVVGDNSSSVATKAAKKDKVKVHSVKGKTVTTPLKGSKSTSETAAVVPPPTATSVAAQMSQNSGNRTSASDAAGLASNIFTALGDLESLGGDEFDVNRLQALLEARGLPSSLFSNLGPRFQQMLGRIGSQAGGSTQCYNKSMQLLGSLKGSDSSAQLAAASELSQMLVMGNEDTLHGFPIKQAVAALTAVISGEGNFELVNQAVRALSNMMDSLPRSSAVVTGAIPAFLEKLQSIEYMDVAEQSLVALEMLSRRHAKQILRANGVQAVLNYIEFFGAPAQRNALLITSACCSNLSAEEFEFVQPVLPLLSQRITQDNDKKCVEHSCVAFSRIVDCFHADPARLREIASHGLLPNIQLLLMATPPAFGSQTFIMVLQMLTHICQACPDLAAHLLQSKVTDTLSFLLTGSVVVGDRIELSKSARSPQEGFELIRLIAAILPDLPSDGIFAVDDLLKKVAGASDQIVSWFWKDDGNAWVPYTNGEAITIENAYRTQQEDVLIDTPQAQYVIDLVAFQQINEDTGTSREVRRQEIPSVRKEPRAEEPTVPQSDNPNVASFIRSIFGILYEVYCTSAGAAIRHKCSEALLKMAYHGSPELLTAVMTKLPISSNIASNLATSDVKSVIYAVQLADLLMQRLPTTFTVHFRREGVIYQMNLCAKGESVIFKNNDPVAVAASATSGGMEQDILVLPPPVEIPQTSASGIPSSSSQNSAASADAGNNHGGGESSSTSSRRAARRHSNRQQHSALPPGGGATRRRQLVVPPADPDSAPSSQPGSSASLSSEMSLGATTGTPINRIAMRIANEGRAMLDRLSSSLSSTPSSVASVPPLPVGRTISSQVHRQQATEWIKSQANKFLACYFPSLSSSQSGALGVLVAAVEKLRTEKELSALKEMKQVILDGNASPFEVIHSNLIGTLLRYLTDQEWAEDFETPSVVGKRVKRKAKYEAANGTPRRIRLMRFMHVFFDCPAEEEVETNFINIFDISDSLDSVPAFRALVAKLNSCVNQLEQFPVRVTDLTSSELGGIGAAGGRHPIMRVFAQSQLKCTLSRHPDSPNIRQWRGGMVRVEPLAPIYTVERYLVTRGCARNVTPEDNALDTDEVSDEDELDSMSMAADAARANGRYRLELLYNNNILPYNWSLYQCIRHFARSANGDEGEGDSDFGAGQMTLFTNTHTIHYRLAGEENNSATGGVPAEQNSSAVTSKAADTGEGRVVNTVWDTGVIPPIESTLDGSLTHKVPDFVTIHDPSLEVLTMLRVLFGLNYHWSEVYQPQAKLMPHLSDCDFINSKLVTKMNRQLQDPMMILTGQIPFWMAQVAVYAPFLFPFESRLQLFYVTAFDRDRAMQRLMDANPELAAYRNTAHHHHPSGSGSGHDSLLPRIERRKRTVSRKNLLAQAQTIMDEYAHCRQFLEIQYQDEVGTGLGPTLEFYSLVSKEFQRTDLGLWHDASTGRTTGPHVYAPCGLFPKPIGRSNVSKARVTEVEGKFRLLGKFMAKSVMDSRMTDITFSPVFYKWLLGQEAQLGLADLAMVDPEIFKHVEKLHRIARRKQWLEKPDESGDRKRFGVDDDLLYDGTKVEDLCLVHLLPGYDDIELCKNGRDKMVTLDNLENYVNMVTYIYLREGVHRQMEAFREAFNSVIALKYIQIFRADEMDAVFCGHGEHLEEGWDIKTLTETCHPDHGFTMESQAVKWLFGIMSQYNSEERRNFIQFVTGSPKLPVGGFKALNPPFTVVKKTLDRDAQNIDDYLPSVMTCVNYLKLPDYNSLETMRKKLEIACKEGQHSFHLS</sequence>
<feature type="compositionally biased region" description="Low complexity" evidence="13">
    <location>
        <begin position="1049"/>
        <end position="1071"/>
    </location>
</feature>
<evidence type="ECO:0000256" key="8">
    <source>
        <dbReference type="ARBA" id="ARBA00022786"/>
    </source>
</evidence>
<dbReference type="InterPro" id="IPR016024">
    <property type="entry name" value="ARM-type_fold"/>
</dbReference>
<keyword evidence="5" id="KW-0597">Phosphoprotein</keyword>
<evidence type="ECO:0000256" key="7">
    <source>
        <dbReference type="ARBA" id="ARBA00022763"/>
    </source>
</evidence>
<keyword evidence="10" id="KW-0539">Nucleus</keyword>
<dbReference type="SMART" id="SM00678">
    <property type="entry name" value="WWE"/>
    <property type="match status" value="1"/>
</dbReference>
<dbReference type="GO" id="GO:0008270">
    <property type="term" value="F:zinc ion binding"/>
    <property type="evidence" value="ECO:0007669"/>
    <property type="project" value="InterPro"/>
</dbReference>
<feature type="compositionally biased region" description="Basic and acidic residues" evidence="13">
    <location>
        <begin position="806"/>
        <end position="827"/>
    </location>
</feature>
<feature type="domain" description="HECT" evidence="14">
    <location>
        <begin position="1704"/>
        <end position="2065"/>
    </location>
</feature>
<proteinExistence type="inferred from homology"/>
<dbReference type="SUPFAM" id="SSF117839">
    <property type="entry name" value="WWE domain"/>
    <property type="match status" value="1"/>
</dbReference>
<dbReference type="PROSITE" id="PS50237">
    <property type="entry name" value="HECT"/>
    <property type="match status" value="1"/>
</dbReference>
<dbReference type="GO" id="GO:0000209">
    <property type="term" value="P:protein polyubiquitination"/>
    <property type="evidence" value="ECO:0007669"/>
    <property type="project" value="TreeGrafter"/>
</dbReference>
<evidence type="ECO:0000256" key="12">
    <source>
        <dbReference type="RuleBase" id="RU369009"/>
    </source>
</evidence>
<evidence type="ECO:0000256" key="2">
    <source>
        <dbReference type="ARBA" id="ARBA00004642"/>
    </source>
</evidence>
<dbReference type="SMART" id="SM00119">
    <property type="entry name" value="HECTc"/>
    <property type="match status" value="1"/>
</dbReference>
<dbReference type="EC" id="2.3.2.26" evidence="12"/>
<feature type="compositionally biased region" description="Polar residues" evidence="13">
    <location>
        <begin position="47"/>
        <end position="59"/>
    </location>
</feature>
<dbReference type="InterPro" id="IPR057948">
    <property type="entry name" value="TPR_TRIP12_N"/>
</dbReference>
<dbReference type="InterPro" id="IPR011989">
    <property type="entry name" value="ARM-like"/>
</dbReference>
<evidence type="ECO:0000256" key="6">
    <source>
        <dbReference type="ARBA" id="ARBA00022679"/>
    </source>
</evidence>
<feature type="compositionally biased region" description="Low complexity" evidence="13">
    <location>
        <begin position="64"/>
        <end position="85"/>
    </location>
</feature>
<feature type="compositionally biased region" description="Basic and acidic residues" evidence="13">
    <location>
        <begin position="24"/>
        <end position="38"/>
    </location>
</feature>
<evidence type="ECO:0000313" key="17">
    <source>
        <dbReference type="Proteomes" id="UP000192578"/>
    </source>
</evidence>
<feature type="compositionally biased region" description="Low complexity" evidence="13">
    <location>
        <begin position="982"/>
        <end position="1002"/>
    </location>
</feature>
<dbReference type="Pfam" id="PF00632">
    <property type="entry name" value="HECT"/>
    <property type="match status" value="1"/>
</dbReference>
<dbReference type="FunFam" id="3.30.2410.10:FF:000005">
    <property type="entry name" value="E3 ubiquitin-protein ligase TRIP12 isoform X1"/>
    <property type="match status" value="1"/>
</dbReference>
<dbReference type="Gene3D" id="1.25.10.10">
    <property type="entry name" value="Leucine-rich Repeat Variant"/>
    <property type="match status" value="1"/>
</dbReference>
<dbReference type="PANTHER" id="PTHR45670">
    <property type="entry name" value="E3 UBIQUITIN-PROTEIN LIGASE TRIP12"/>
    <property type="match status" value="1"/>
</dbReference>
<protein>
    <recommendedName>
        <fullName evidence="12">E3 ubiquitin-protein ligase</fullName>
        <ecNumber evidence="12">2.3.2.26</ecNumber>
    </recommendedName>
</protein>
<feature type="region of interest" description="Disordered" evidence="13">
    <location>
        <begin position="976"/>
        <end position="1074"/>
    </location>
</feature>
<dbReference type="Gene3D" id="3.30.2410.10">
    <property type="entry name" value="Hect, E3 ligase catalytic domain"/>
    <property type="match status" value="1"/>
</dbReference>
<dbReference type="SUPFAM" id="SSF56204">
    <property type="entry name" value="Hect, E3 ligase catalytic domain"/>
    <property type="match status" value="1"/>
</dbReference>
<comment type="catalytic activity">
    <reaction evidence="1 12">
        <text>S-ubiquitinyl-[E2 ubiquitin-conjugating enzyme]-L-cysteine + [acceptor protein]-L-lysine = [E2 ubiquitin-conjugating enzyme]-L-cysteine + N(6)-ubiquitinyl-[acceptor protein]-L-lysine.</text>
        <dbReference type="EC" id="2.3.2.26"/>
    </reaction>
</comment>
<dbReference type="OrthoDB" id="271273at2759"/>
<dbReference type="InterPro" id="IPR004170">
    <property type="entry name" value="WWE_dom"/>
</dbReference>
<dbReference type="InterPro" id="IPR018123">
    <property type="entry name" value="WWE-dom_subgr"/>
</dbReference>
<dbReference type="Pfam" id="PF02825">
    <property type="entry name" value="WWE"/>
    <property type="match status" value="1"/>
</dbReference>
<dbReference type="Gene3D" id="3.90.1750.10">
    <property type="entry name" value="Hect, E3 ligase catalytic domains"/>
    <property type="match status" value="1"/>
</dbReference>
<evidence type="ECO:0000256" key="13">
    <source>
        <dbReference type="SAM" id="MobiDB-lite"/>
    </source>
</evidence>
<feature type="region of interest" description="Disordered" evidence="13">
    <location>
        <begin position="806"/>
        <end position="833"/>
    </location>
</feature>
<feature type="compositionally biased region" description="Basic residues" evidence="13">
    <location>
        <begin position="1"/>
        <end position="10"/>
    </location>
</feature>
<evidence type="ECO:0000256" key="3">
    <source>
        <dbReference type="ARBA" id="ARBA00004906"/>
    </source>
</evidence>
<comment type="pathway">
    <text evidence="3 12">Protein modification; protein ubiquitination.</text>
</comment>
<dbReference type="InterPro" id="IPR000569">
    <property type="entry name" value="HECT_dom"/>
</dbReference>
<dbReference type="Proteomes" id="UP000192578">
    <property type="component" value="Unassembled WGS sequence"/>
</dbReference>
<dbReference type="InterPro" id="IPR037197">
    <property type="entry name" value="WWE_dom_sf"/>
</dbReference>
<dbReference type="Pfam" id="PF25579">
    <property type="entry name" value="TPR_TRIP12_N"/>
    <property type="match status" value="1"/>
</dbReference>
<keyword evidence="8 11" id="KW-0833">Ubl conjugation pathway</keyword>
<dbReference type="Gene3D" id="3.30.720.50">
    <property type="match status" value="1"/>
</dbReference>
<gene>
    <name evidence="16" type="ORF">BV898_04814</name>
</gene>
<name>A0A1W0X1K0_HYPEX</name>
<dbReference type="GO" id="GO:0016607">
    <property type="term" value="C:nuclear speck"/>
    <property type="evidence" value="ECO:0007669"/>
    <property type="project" value="TreeGrafter"/>
</dbReference>
<comment type="subcellular location">
    <subcellularLocation>
        <location evidence="2">Nucleus</location>
        <location evidence="2">Nucleoplasm</location>
    </subcellularLocation>
</comment>
<evidence type="ECO:0000256" key="5">
    <source>
        <dbReference type="ARBA" id="ARBA00022553"/>
    </source>
</evidence>
<feature type="active site" description="Glycyl thioester intermediate" evidence="11">
    <location>
        <position position="2032"/>
    </location>
</feature>
<evidence type="ECO:0000259" key="14">
    <source>
        <dbReference type="PROSITE" id="PS50237"/>
    </source>
</evidence>
<evidence type="ECO:0000256" key="11">
    <source>
        <dbReference type="PROSITE-ProRule" id="PRU00104"/>
    </source>
</evidence>
<dbReference type="InterPro" id="IPR035983">
    <property type="entry name" value="Hect_E3_ubiquitin_ligase"/>
</dbReference>
<keyword evidence="7" id="KW-0227">DNA damage</keyword>
<dbReference type="GO" id="GO:0061630">
    <property type="term" value="F:ubiquitin protein ligase activity"/>
    <property type="evidence" value="ECO:0007669"/>
    <property type="project" value="UniProtKB-UniRule"/>
</dbReference>
<evidence type="ECO:0000256" key="1">
    <source>
        <dbReference type="ARBA" id="ARBA00000885"/>
    </source>
</evidence>
<evidence type="ECO:0000256" key="4">
    <source>
        <dbReference type="ARBA" id="ARBA00006331"/>
    </source>
</evidence>
<dbReference type="GO" id="GO:0043161">
    <property type="term" value="P:proteasome-mediated ubiquitin-dependent protein catabolic process"/>
    <property type="evidence" value="ECO:0007669"/>
    <property type="project" value="TreeGrafter"/>
</dbReference>
<dbReference type="InterPro" id="IPR045322">
    <property type="entry name" value="HECTD1/TRIP12-like"/>
</dbReference>
<reference evidence="17" key="1">
    <citation type="submission" date="2017-01" db="EMBL/GenBank/DDBJ databases">
        <title>Comparative genomics of anhydrobiosis in the tardigrade Hypsibius dujardini.</title>
        <authorList>
            <person name="Yoshida Y."/>
            <person name="Koutsovoulos G."/>
            <person name="Laetsch D."/>
            <person name="Stevens L."/>
            <person name="Kumar S."/>
            <person name="Horikawa D."/>
            <person name="Ishino K."/>
            <person name="Komine S."/>
            <person name="Tomita M."/>
            <person name="Blaxter M."/>
            <person name="Arakawa K."/>
        </authorList>
    </citation>
    <scope>NUCLEOTIDE SEQUENCE [LARGE SCALE GENOMIC DNA]</scope>
    <source>
        <strain evidence="17">Z151</strain>
    </source>
</reference>
<accession>A0A1W0X1K0</accession>
<dbReference type="PROSITE" id="PS50918">
    <property type="entry name" value="WWE"/>
    <property type="match status" value="1"/>
</dbReference>
<evidence type="ECO:0000259" key="15">
    <source>
        <dbReference type="PROSITE" id="PS50918"/>
    </source>
</evidence>
<feature type="compositionally biased region" description="Low complexity" evidence="13">
    <location>
        <begin position="112"/>
        <end position="123"/>
    </location>
</feature>
<dbReference type="PANTHER" id="PTHR45670:SF13">
    <property type="entry name" value="E3 UBIQUITIN-PROTEIN LIGASE TRIP12"/>
    <property type="match status" value="1"/>
</dbReference>
<dbReference type="GO" id="GO:0006281">
    <property type="term" value="P:DNA repair"/>
    <property type="evidence" value="ECO:0007669"/>
    <property type="project" value="UniProtKB-KW"/>
</dbReference>
<organism evidence="16 17">
    <name type="scientific">Hypsibius exemplaris</name>
    <name type="common">Freshwater tardigrade</name>
    <dbReference type="NCBI Taxonomy" id="2072580"/>
    <lineage>
        <taxon>Eukaryota</taxon>
        <taxon>Metazoa</taxon>
        <taxon>Ecdysozoa</taxon>
        <taxon>Tardigrada</taxon>
        <taxon>Eutardigrada</taxon>
        <taxon>Parachela</taxon>
        <taxon>Hypsibioidea</taxon>
        <taxon>Hypsibiidae</taxon>
        <taxon>Hypsibius</taxon>
    </lineage>
</organism>
<evidence type="ECO:0000313" key="16">
    <source>
        <dbReference type="EMBL" id="OQV21333.1"/>
    </source>
</evidence>
<evidence type="ECO:0000256" key="10">
    <source>
        <dbReference type="ARBA" id="ARBA00023242"/>
    </source>
</evidence>
<comment type="caution">
    <text evidence="16">The sequence shown here is derived from an EMBL/GenBank/DDBJ whole genome shotgun (WGS) entry which is preliminary data.</text>
</comment>
<keyword evidence="17" id="KW-1185">Reference proteome</keyword>